<evidence type="ECO:0008006" key="3">
    <source>
        <dbReference type="Google" id="ProtNLM"/>
    </source>
</evidence>
<evidence type="ECO:0000313" key="2">
    <source>
        <dbReference type="Proteomes" id="UP000319817"/>
    </source>
</evidence>
<organism evidence="1 2">
    <name type="scientific">Stieleria marina</name>
    <dbReference type="NCBI Taxonomy" id="1930275"/>
    <lineage>
        <taxon>Bacteria</taxon>
        <taxon>Pseudomonadati</taxon>
        <taxon>Planctomycetota</taxon>
        <taxon>Planctomycetia</taxon>
        <taxon>Pirellulales</taxon>
        <taxon>Pirellulaceae</taxon>
        <taxon>Stieleria</taxon>
    </lineage>
</organism>
<protein>
    <recommendedName>
        <fullName evidence="3">Helix-turn-helix domain protein</fullName>
    </recommendedName>
</protein>
<sequence length="126" mass="14511">MDSLTPLEMETLADLVAERVADRMANRRRLLTRQELTEVINVAVPTLDKRLRDDPAFPRIRFGRKVLFDPHAVIAHLAKQSAATEQCDYCETEPVVHRFKTERGIVKTCDECWRFAGQSSDTPDRR</sequence>
<accession>A0A517NM23</accession>
<dbReference type="Gene3D" id="1.10.10.10">
    <property type="entry name" value="Winged helix-like DNA-binding domain superfamily/Winged helix DNA-binding domain"/>
    <property type="match status" value="1"/>
</dbReference>
<dbReference type="OrthoDB" id="288293at2"/>
<proteinExistence type="predicted"/>
<dbReference type="RefSeq" id="WP_145415772.1">
    <property type="nucleotide sequence ID" value="NZ_CP036526.1"/>
</dbReference>
<dbReference type="InterPro" id="IPR036388">
    <property type="entry name" value="WH-like_DNA-bd_sf"/>
</dbReference>
<dbReference type="Proteomes" id="UP000319817">
    <property type="component" value="Chromosome"/>
</dbReference>
<gene>
    <name evidence="1" type="ORF">K239x_01180</name>
</gene>
<reference evidence="1 2" key="1">
    <citation type="submission" date="2019-02" db="EMBL/GenBank/DDBJ databases">
        <title>Deep-cultivation of Planctomycetes and their phenomic and genomic characterization uncovers novel biology.</title>
        <authorList>
            <person name="Wiegand S."/>
            <person name="Jogler M."/>
            <person name="Boedeker C."/>
            <person name="Pinto D."/>
            <person name="Vollmers J."/>
            <person name="Rivas-Marin E."/>
            <person name="Kohn T."/>
            <person name="Peeters S.H."/>
            <person name="Heuer A."/>
            <person name="Rast P."/>
            <person name="Oberbeckmann S."/>
            <person name="Bunk B."/>
            <person name="Jeske O."/>
            <person name="Meyerdierks A."/>
            <person name="Storesund J.E."/>
            <person name="Kallscheuer N."/>
            <person name="Luecker S."/>
            <person name="Lage O.M."/>
            <person name="Pohl T."/>
            <person name="Merkel B.J."/>
            <person name="Hornburger P."/>
            <person name="Mueller R.-W."/>
            <person name="Bruemmer F."/>
            <person name="Labrenz M."/>
            <person name="Spormann A.M."/>
            <person name="Op den Camp H."/>
            <person name="Overmann J."/>
            <person name="Amann R."/>
            <person name="Jetten M.S.M."/>
            <person name="Mascher T."/>
            <person name="Medema M.H."/>
            <person name="Devos D.P."/>
            <person name="Kaster A.-K."/>
            <person name="Ovreas L."/>
            <person name="Rohde M."/>
            <person name="Galperin M.Y."/>
            <person name="Jogler C."/>
        </authorList>
    </citation>
    <scope>NUCLEOTIDE SEQUENCE [LARGE SCALE GENOMIC DNA]</scope>
    <source>
        <strain evidence="1 2">K23_9</strain>
    </source>
</reference>
<evidence type="ECO:0000313" key="1">
    <source>
        <dbReference type="EMBL" id="QDT08185.1"/>
    </source>
</evidence>
<dbReference type="AlphaFoldDB" id="A0A517NM23"/>
<keyword evidence="2" id="KW-1185">Reference proteome</keyword>
<dbReference type="EMBL" id="CP036526">
    <property type="protein sequence ID" value="QDT08185.1"/>
    <property type="molecule type" value="Genomic_DNA"/>
</dbReference>
<name>A0A517NM23_9BACT</name>